<accession>A0A9P9FG69</accession>
<name>A0A9P9FG69_9HYPO</name>
<gene>
    <name evidence="2" type="ORF">EDB81DRAFT_330382</name>
</gene>
<comment type="caution">
    <text evidence="2">The sequence shown here is derived from an EMBL/GenBank/DDBJ whole genome shotgun (WGS) entry which is preliminary data.</text>
</comment>
<evidence type="ECO:0000313" key="2">
    <source>
        <dbReference type="EMBL" id="KAH7160889.1"/>
    </source>
</evidence>
<evidence type="ECO:0000256" key="1">
    <source>
        <dbReference type="SAM" id="SignalP"/>
    </source>
</evidence>
<dbReference type="Proteomes" id="UP000738349">
    <property type="component" value="Unassembled WGS sequence"/>
</dbReference>
<protein>
    <recommendedName>
        <fullName evidence="4">Secreted protein</fullName>
    </recommendedName>
</protein>
<feature type="signal peptide" evidence="1">
    <location>
        <begin position="1"/>
        <end position="23"/>
    </location>
</feature>
<organism evidence="2 3">
    <name type="scientific">Dactylonectria macrodidyma</name>
    <dbReference type="NCBI Taxonomy" id="307937"/>
    <lineage>
        <taxon>Eukaryota</taxon>
        <taxon>Fungi</taxon>
        <taxon>Dikarya</taxon>
        <taxon>Ascomycota</taxon>
        <taxon>Pezizomycotina</taxon>
        <taxon>Sordariomycetes</taxon>
        <taxon>Hypocreomycetidae</taxon>
        <taxon>Hypocreales</taxon>
        <taxon>Nectriaceae</taxon>
        <taxon>Dactylonectria</taxon>
    </lineage>
</organism>
<proteinExistence type="predicted"/>
<dbReference type="AlphaFoldDB" id="A0A9P9FG69"/>
<reference evidence="2" key="1">
    <citation type="journal article" date="2021" name="Nat. Commun.">
        <title>Genetic determinants of endophytism in the Arabidopsis root mycobiome.</title>
        <authorList>
            <person name="Mesny F."/>
            <person name="Miyauchi S."/>
            <person name="Thiergart T."/>
            <person name="Pickel B."/>
            <person name="Atanasova L."/>
            <person name="Karlsson M."/>
            <person name="Huettel B."/>
            <person name="Barry K.W."/>
            <person name="Haridas S."/>
            <person name="Chen C."/>
            <person name="Bauer D."/>
            <person name="Andreopoulos W."/>
            <person name="Pangilinan J."/>
            <person name="LaButti K."/>
            <person name="Riley R."/>
            <person name="Lipzen A."/>
            <person name="Clum A."/>
            <person name="Drula E."/>
            <person name="Henrissat B."/>
            <person name="Kohler A."/>
            <person name="Grigoriev I.V."/>
            <person name="Martin F.M."/>
            <person name="Hacquard S."/>
        </authorList>
    </citation>
    <scope>NUCLEOTIDE SEQUENCE</scope>
    <source>
        <strain evidence="2">MPI-CAGE-AT-0147</strain>
    </source>
</reference>
<keyword evidence="1" id="KW-0732">Signal</keyword>
<evidence type="ECO:0000313" key="3">
    <source>
        <dbReference type="Proteomes" id="UP000738349"/>
    </source>
</evidence>
<keyword evidence="3" id="KW-1185">Reference proteome</keyword>
<evidence type="ECO:0008006" key="4">
    <source>
        <dbReference type="Google" id="ProtNLM"/>
    </source>
</evidence>
<sequence length="107" mass="12345">MAWRFLWNALFWTCRFFIICVNGEDEFRRLNMGSALFLYALFHTCNFFFFHEVSFSPAAVVSVRKNSTTPFSSVAWPPTGRVCSSPRHPAMRHIVRTFKTLDSLTGG</sequence>
<dbReference type="EMBL" id="JAGMUV010000004">
    <property type="protein sequence ID" value="KAH7160889.1"/>
    <property type="molecule type" value="Genomic_DNA"/>
</dbReference>
<feature type="chain" id="PRO_5040360198" description="Secreted protein" evidence="1">
    <location>
        <begin position="24"/>
        <end position="107"/>
    </location>
</feature>